<dbReference type="PANTHER" id="PTHR30146:SF147">
    <property type="entry name" value="HTH-TYPE TRANSCRIPTIONAL REGULATOR DEGA"/>
    <property type="match status" value="1"/>
</dbReference>
<dbReference type="SUPFAM" id="SSF53822">
    <property type="entry name" value="Periplasmic binding protein-like I"/>
    <property type="match status" value="1"/>
</dbReference>
<reference evidence="6" key="1">
    <citation type="submission" date="2016-10" db="EMBL/GenBank/DDBJ databases">
        <authorList>
            <person name="Varghese N."/>
            <person name="Submissions S."/>
        </authorList>
    </citation>
    <scope>NUCLEOTIDE SEQUENCE [LARGE SCALE GENOMIC DNA]</scope>
    <source>
        <strain evidence="6">OK042</strain>
    </source>
</reference>
<dbReference type="CDD" id="cd06267">
    <property type="entry name" value="PBP1_LacI_sugar_binding-like"/>
    <property type="match status" value="1"/>
</dbReference>
<dbReference type="SMART" id="SM00354">
    <property type="entry name" value="HTH_LACI"/>
    <property type="match status" value="1"/>
</dbReference>
<gene>
    <name evidence="5" type="ORF">SAMN05518846_103269</name>
</gene>
<dbReference type="Pfam" id="PF13377">
    <property type="entry name" value="Peripla_BP_3"/>
    <property type="match status" value="1"/>
</dbReference>
<dbReference type="GO" id="GO:0000976">
    <property type="term" value="F:transcription cis-regulatory region binding"/>
    <property type="evidence" value="ECO:0007669"/>
    <property type="project" value="TreeGrafter"/>
</dbReference>
<dbReference type="CDD" id="cd01392">
    <property type="entry name" value="HTH_LacI"/>
    <property type="match status" value="1"/>
</dbReference>
<dbReference type="Pfam" id="PF00356">
    <property type="entry name" value="LacI"/>
    <property type="match status" value="1"/>
</dbReference>
<dbReference type="RefSeq" id="WP_092267253.1">
    <property type="nucleotide sequence ID" value="NZ_FORT01000003.1"/>
</dbReference>
<sequence>MKPTIYDVAREAQVSIATVSKVINDSGRISDKTKQRVIAIMEKMKYQPSVVASALTGKQTFTIGLFIPDLANPFFAEIARYVEDRAQENGFSVVMCSTDHNIEKESKYIELLRQKRVDGFILASGFINDEILKELIEEKFPVVMVAQDFPTRTMDSVSTDDFFGGYVVGKHLLELGHKSIGVLAENWKAGTLELRWSSIERLRGIRQAMAEAQVPFHEEHLVICDSSVESGRASSAKFFEGKSGPTAIFATNDVLAIGVVQAAREHKKKLPDDVSIVGFDNTLLSTIVEPRLTTVAHPMAEMARKAMELLLNRMQDKDRMSSRIILPPELIKRDSTRPL</sequence>
<dbReference type="SUPFAM" id="SSF47413">
    <property type="entry name" value="lambda repressor-like DNA-binding domains"/>
    <property type="match status" value="1"/>
</dbReference>
<dbReference type="EMBL" id="FORT01000003">
    <property type="protein sequence ID" value="SFJ40860.1"/>
    <property type="molecule type" value="Genomic_DNA"/>
</dbReference>
<accession>A0A1I3R4A5</accession>
<organism evidence="5 6">
    <name type="scientific">Brevibacillus centrosporus</name>
    <dbReference type="NCBI Taxonomy" id="54910"/>
    <lineage>
        <taxon>Bacteria</taxon>
        <taxon>Bacillati</taxon>
        <taxon>Bacillota</taxon>
        <taxon>Bacilli</taxon>
        <taxon>Bacillales</taxon>
        <taxon>Paenibacillaceae</taxon>
        <taxon>Brevibacillus</taxon>
    </lineage>
</organism>
<protein>
    <submittedName>
        <fullName evidence="5">Transcriptional regulator, LacI family</fullName>
    </submittedName>
</protein>
<dbReference type="InterPro" id="IPR000843">
    <property type="entry name" value="HTH_LacI"/>
</dbReference>
<dbReference type="GO" id="GO:0003700">
    <property type="term" value="F:DNA-binding transcription factor activity"/>
    <property type="evidence" value="ECO:0007669"/>
    <property type="project" value="TreeGrafter"/>
</dbReference>
<keyword evidence="2" id="KW-0238">DNA-binding</keyword>
<dbReference type="AlphaFoldDB" id="A0A1I3R4A5"/>
<dbReference type="Gene3D" id="1.10.260.40">
    <property type="entry name" value="lambda repressor-like DNA-binding domains"/>
    <property type="match status" value="1"/>
</dbReference>
<dbReference type="PROSITE" id="PS50932">
    <property type="entry name" value="HTH_LACI_2"/>
    <property type="match status" value="1"/>
</dbReference>
<evidence type="ECO:0000256" key="1">
    <source>
        <dbReference type="ARBA" id="ARBA00023015"/>
    </source>
</evidence>
<dbReference type="InterPro" id="IPR028082">
    <property type="entry name" value="Peripla_BP_I"/>
</dbReference>
<dbReference type="PRINTS" id="PR00036">
    <property type="entry name" value="HTHLACI"/>
</dbReference>
<evidence type="ECO:0000256" key="3">
    <source>
        <dbReference type="ARBA" id="ARBA00023163"/>
    </source>
</evidence>
<dbReference type="PROSITE" id="PS00356">
    <property type="entry name" value="HTH_LACI_1"/>
    <property type="match status" value="1"/>
</dbReference>
<dbReference type="STRING" id="1884381.SAMN05518846_103269"/>
<dbReference type="InterPro" id="IPR010982">
    <property type="entry name" value="Lambda_DNA-bd_dom_sf"/>
</dbReference>
<name>A0A1I3R4A5_9BACL</name>
<dbReference type="Gene3D" id="3.40.50.2300">
    <property type="match status" value="2"/>
</dbReference>
<dbReference type="InterPro" id="IPR046335">
    <property type="entry name" value="LacI/GalR-like_sensor"/>
</dbReference>
<evidence type="ECO:0000313" key="6">
    <source>
        <dbReference type="Proteomes" id="UP000198915"/>
    </source>
</evidence>
<dbReference type="Proteomes" id="UP000198915">
    <property type="component" value="Unassembled WGS sequence"/>
</dbReference>
<evidence type="ECO:0000313" key="5">
    <source>
        <dbReference type="EMBL" id="SFJ40860.1"/>
    </source>
</evidence>
<evidence type="ECO:0000256" key="2">
    <source>
        <dbReference type="ARBA" id="ARBA00023125"/>
    </source>
</evidence>
<keyword evidence="6" id="KW-1185">Reference proteome</keyword>
<feature type="domain" description="HTH lacI-type" evidence="4">
    <location>
        <begin position="3"/>
        <end position="57"/>
    </location>
</feature>
<keyword evidence="1" id="KW-0805">Transcription regulation</keyword>
<proteinExistence type="predicted"/>
<dbReference type="PANTHER" id="PTHR30146">
    <property type="entry name" value="LACI-RELATED TRANSCRIPTIONAL REPRESSOR"/>
    <property type="match status" value="1"/>
</dbReference>
<evidence type="ECO:0000259" key="4">
    <source>
        <dbReference type="PROSITE" id="PS50932"/>
    </source>
</evidence>
<keyword evidence="3" id="KW-0804">Transcription</keyword>